<name>A0A0A7AQZ2_9CAUD</name>
<evidence type="ECO:0000313" key="3">
    <source>
        <dbReference type="Proteomes" id="UP000031093"/>
    </source>
</evidence>
<proteinExistence type="predicted"/>
<accession>A0A0A7AQZ2</accession>
<feature type="region of interest" description="Disordered" evidence="1">
    <location>
        <begin position="1"/>
        <end position="59"/>
    </location>
</feature>
<dbReference type="Proteomes" id="UP000031093">
    <property type="component" value="Segment"/>
</dbReference>
<reference evidence="3" key="1">
    <citation type="submission" date="2014-01" db="EMBL/GenBank/DDBJ databases">
        <title>Complete genome sequence of novel bacteriophage BMBTP3 with a mosaic organization.</title>
        <authorList>
            <person name="Zhu L."/>
            <person name="Wang Y."/>
            <person name="Sun M."/>
        </authorList>
    </citation>
    <scope>NUCLEOTIDE SEQUENCE [LARGE SCALE GENOMIC DNA]</scope>
</reference>
<keyword evidence="3" id="KW-1185">Reference proteome</keyword>
<dbReference type="RefSeq" id="YP_009194012.1">
    <property type="nucleotide sequence ID" value="NC_028748.2"/>
</dbReference>
<evidence type="ECO:0000313" key="2">
    <source>
        <dbReference type="EMBL" id="AHJ86743.1"/>
    </source>
</evidence>
<gene>
    <name evidence="2" type="ORF">BMBtpLA_34</name>
</gene>
<dbReference type="GeneID" id="26613704"/>
<sequence>MLLALQNKKLRQKNKSDKDFKTLVAESDEKEAKQQASEPSSKTNSSTTPSISDTPKMAVSEDAKKIALETISQNPHVRDAHIEIRGNKIIMAVIVMQQ</sequence>
<dbReference type="EMBL" id="KJ024807">
    <property type="protein sequence ID" value="AHJ86743.1"/>
    <property type="molecule type" value="Genomic_DNA"/>
</dbReference>
<evidence type="ECO:0000256" key="1">
    <source>
        <dbReference type="SAM" id="MobiDB-lite"/>
    </source>
</evidence>
<dbReference type="KEGG" id="vg:26613704"/>
<protein>
    <submittedName>
        <fullName evidence="2">Uncharacterized protein</fullName>
    </submittedName>
</protein>
<feature type="compositionally biased region" description="Low complexity" evidence="1">
    <location>
        <begin position="37"/>
        <end position="52"/>
    </location>
</feature>
<organism evidence="2 3">
    <name type="scientific">Bacillus phage vB_BtS_BMBtp3</name>
    <dbReference type="NCBI Taxonomy" id="1445809"/>
    <lineage>
        <taxon>Viruses</taxon>
        <taxon>Duplodnaviria</taxon>
        <taxon>Heunggongvirae</taxon>
        <taxon>Uroviricota</taxon>
        <taxon>Caudoviricetes</taxon>
        <taxon>Waukeshavirus</taxon>
        <taxon>Waukeshavirus BMBtp3</taxon>
    </lineage>
</organism>